<protein>
    <submittedName>
        <fullName evidence="3">Transglycosylase SLT domain-containing protein</fullName>
    </submittedName>
</protein>
<dbReference type="InterPro" id="IPR008258">
    <property type="entry name" value="Transglycosylase_SLT_dom_1"/>
</dbReference>
<dbReference type="CDD" id="cd13400">
    <property type="entry name" value="LT_IagB-like"/>
    <property type="match status" value="1"/>
</dbReference>
<feature type="domain" description="Transglycosylase SLT" evidence="2">
    <location>
        <begin position="24"/>
        <end position="136"/>
    </location>
</feature>
<dbReference type="RefSeq" id="WP_320204503.1">
    <property type="nucleotide sequence ID" value="NZ_OCMY01000001.1"/>
</dbReference>
<name>A0A286C030_9GAMM</name>
<dbReference type="Proteomes" id="UP000219271">
    <property type="component" value="Unassembled WGS sequence"/>
</dbReference>
<keyword evidence="4" id="KW-1185">Reference proteome</keyword>
<accession>A0A286C030</accession>
<sequence>MRFKVLNLTLSFFLLLSPNAKADCFKTVGEKFHIEPLLLRAIADKESNLYNHAINNGNKNHTEDVCMMGINSSHFQELKRFGITRQRLLKEPCVCVAAGAWVLNGFFRKYGRSWNIVGMYNTGNNPRIAEIRIRYANSVHFIYERLEKEEGVWKDPFSY</sequence>
<dbReference type="SUPFAM" id="SSF53955">
    <property type="entry name" value="Lysozyme-like"/>
    <property type="match status" value="1"/>
</dbReference>
<keyword evidence="1" id="KW-0732">Signal</keyword>
<dbReference type="InterPro" id="IPR023346">
    <property type="entry name" value="Lysozyme-like_dom_sf"/>
</dbReference>
<organism evidence="3 4">
    <name type="scientific">Candidatus Pantoea floridensis</name>
    <dbReference type="NCBI Taxonomy" id="1938870"/>
    <lineage>
        <taxon>Bacteria</taxon>
        <taxon>Pseudomonadati</taxon>
        <taxon>Pseudomonadota</taxon>
        <taxon>Gammaproteobacteria</taxon>
        <taxon>Enterobacterales</taxon>
        <taxon>Erwiniaceae</taxon>
        <taxon>Pantoea</taxon>
    </lineage>
</organism>
<dbReference type="Gene3D" id="1.10.530.10">
    <property type="match status" value="1"/>
</dbReference>
<dbReference type="Pfam" id="PF01464">
    <property type="entry name" value="SLT"/>
    <property type="match status" value="1"/>
</dbReference>
<reference evidence="4" key="1">
    <citation type="submission" date="2017-09" db="EMBL/GenBank/DDBJ databases">
        <authorList>
            <person name="Varghese N."/>
            <person name="Submissions S."/>
        </authorList>
    </citation>
    <scope>NUCLEOTIDE SEQUENCE [LARGE SCALE GENOMIC DNA]</scope>
    <source>
        <strain evidence="4">JKS000234</strain>
    </source>
</reference>
<evidence type="ECO:0000313" key="3">
    <source>
        <dbReference type="EMBL" id="SOD39745.1"/>
    </source>
</evidence>
<evidence type="ECO:0000256" key="1">
    <source>
        <dbReference type="SAM" id="SignalP"/>
    </source>
</evidence>
<dbReference type="EMBL" id="OCMY01000001">
    <property type="protein sequence ID" value="SOD39745.1"/>
    <property type="molecule type" value="Genomic_DNA"/>
</dbReference>
<proteinExistence type="predicted"/>
<feature type="signal peptide" evidence="1">
    <location>
        <begin position="1"/>
        <end position="22"/>
    </location>
</feature>
<evidence type="ECO:0000313" key="4">
    <source>
        <dbReference type="Proteomes" id="UP000219271"/>
    </source>
</evidence>
<gene>
    <name evidence="3" type="ORF">SAMN06273570_4199</name>
</gene>
<evidence type="ECO:0000259" key="2">
    <source>
        <dbReference type="Pfam" id="PF01464"/>
    </source>
</evidence>
<feature type="chain" id="PRO_5013193930" evidence="1">
    <location>
        <begin position="23"/>
        <end position="159"/>
    </location>
</feature>
<dbReference type="AlphaFoldDB" id="A0A286C030"/>